<evidence type="ECO:0000256" key="2">
    <source>
        <dbReference type="SAM" id="MobiDB-lite"/>
    </source>
</evidence>
<dbReference type="AlphaFoldDB" id="A0A1K0FZ09"/>
<accession>A0A1K0FZ09</accession>
<keyword evidence="1" id="KW-0175">Coiled coil</keyword>
<name>A0A1K0FZ09_9BASI</name>
<evidence type="ECO:0000313" key="3">
    <source>
        <dbReference type="EMBL" id="SAM76107.1"/>
    </source>
</evidence>
<dbReference type="EMBL" id="LT558119">
    <property type="protein sequence ID" value="SAM76107.1"/>
    <property type="molecule type" value="Genomic_DNA"/>
</dbReference>
<evidence type="ECO:0000313" key="4">
    <source>
        <dbReference type="Proteomes" id="UP000179920"/>
    </source>
</evidence>
<proteinExistence type="predicted"/>
<organism evidence="3 4">
    <name type="scientific">Ustilago bromivora</name>
    <dbReference type="NCBI Taxonomy" id="307758"/>
    <lineage>
        <taxon>Eukaryota</taxon>
        <taxon>Fungi</taxon>
        <taxon>Dikarya</taxon>
        <taxon>Basidiomycota</taxon>
        <taxon>Ustilaginomycotina</taxon>
        <taxon>Ustilaginomycetes</taxon>
        <taxon>Ustilaginales</taxon>
        <taxon>Ustilaginaceae</taxon>
        <taxon>Ustilago</taxon>
    </lineage>
</organism>
<evidence type="ECO:0000256" key="1">
    <source>
        <dbReference type="SAM" id="Coils"/>
    </source>
</evidence>
<protein>
    <submittedName>
        <fullName evidence="3">Uncharacterized protein</fullName>
    </submittedName>
</protein>
<feature type="region of interest" description="Disordered" evidence="2">
    <location>
        <begin position="118"/>
        <end position="146"/>
    </location>
</feature>
<sequence>MVSVRVPQLYHGSIGGLEQRVAVAWEKSMEQRWLRKKSEQRESWEKDRMDAQEELESYEVTMRNNHGSGYKRFLAELSEISRIRGSMAELVEIGSSEALLQNLPGSVASCLYDRSDGNQLEDASITDPEPRRHQTRNGPQPDEVGALYNNELGARRWAPSSGAR</sequence>
<gene>
    <name evidence="3" type="ORF">UBRO_20510</name>
</gene>
<dbReference type="Proteomes" id="UP000179920">
    <property type="component" value="Chromosome III"/>
</dbReference>
<feature type="coiled-coil region" evidence="1">
    <location>
        <begin position="34"/>
        <end position="61"/>
    </location>
</feature>
<reference evidence="4" key="1">
    <citation type="submission" date="2016-04" db="EMBL/GenBank/DDBJ databases">
        <authorList>
            <person name="Guldener U."/>
            <person name="Guldener U."/>
        </authorList>
    </citation>
    <scope>NUCLEOTIDE SEQUENCE [LARGE SCALE GENOMIC DNA]</scope>
    <source>
        <strain evidence="4">UB2112</strain>
    </source>
</reference>